<accession>A0A426XG32</accession>
<reference evidence="1 2" key="1">
    <citation type="journal article" date="2014" name="Agronomy (Basel)">
        <title>A Draft Genome Sequence for Ensete ventricosum, the Drought-Tolerant Tree Against Hunger.</title>
        <authorList>
            <person name="Harrison J."/>
            <person name="Moore K.A."/>
            <person name="Paszkiewicz K."/>
            <person name="Jones T."/>
            <person name="Grant M."/>
            <person name="Ambacheew D."/>
            <person name="Muzemil S."/>
            <person name="Studholme D.J."/>
        </authorList>
    </citation>
    <scope>NUCLEOTIDE SEQUENCE [LARGE SCALE GENOMIC DNA]</scope>
</reference>
<organism evidence="1 2">
    <name type="scientific">Ensete ventricosum</name>
    <name type="common">Abyssinian banana</name>
    <name type="synonym">Musa ensete</name>
    <dbReference type="NCBI Taxonomy" id="4639"/>
    <lineage>
        <taxon>Eukaryota</taxon>
        <taxon>Viridiplantae</taxon>
        <taxon>Streptophyta</taxon>
        <taxon>Embryophyta</taxon>
        <taxon>Tracheophyta</taxon>
        <taxon>Spermatophyta</taxon>
        <taxon>Magnoliopsida</taxon>
        <taxon>Liliopsida</taxon>
        <taxon>Zingiberales</taxon>
        <taxon>Musaceae</taxon>
        <taxon>Ensete</taxon>
    </lineage>
</organism>
<comment type="caution">
    <text evidence="1">The sequence shown here is derived from an EMBL/GenBank/DDBJ whole genome shotgun (WGS) entry which is preliminary data.</text>
</comment>
<evidence type="ECO:0000313" key="2">
    <source>
        <dbReference type="Proteomes" id="UP000287651"/>
    </source>
</evidence>
<gene>
    <name evidence="1" type="ORF">B296_00058073</name>
</gene>
<evidence type="ECO:0000313" key="1">
    <source>
        <dbReference type="EMBL" id="RRT38435.1"/>
    </source>
</evidence>
<protein>
    <submittedName>
        <fullName evidence="1">Uncharacterized protein</fullName>
    </submittedName>
</protein>
<dbReference type="EMBL" id="AMZH03021220">
    <property type="protein sequence ID" value="RRT38435.1"/>
    <property type="molecule type" value="Genomic_DNA"/>
</dbReference>
<name>A0A426XG32_ENSVE</name>
<dbReference type="AlphaFoldDB" id="A0A426XG32"/>
<sequence length="128" mass="13971">MGLITHNRIFMCIDTSPFPVIIDLVIIGFRNKIVFFLKENLNPSCPLLVGRHPRPCVAAVLRTAGCRPTYGRLPLRQAPLPLGGSSYERSARRCLPCGRASPLRALPMLADGASMGVDPLRAGYPGRM</sequence>
<dbReference type="Proteomes" id="UP000287651">
    <property type="component" value="Unassembled WGS sequence"/>
</dbReference>
<proteinExistence type="predicted"/>